<reference evidence="1 2" key="1">
    <citation type="journal article" date="2022" name="Hortic Res">
        <title>A haplotype resolved chromosomal level avocado genome allows analysis of novel avocado genes.</title>
        <authorList>
            <person name="Nath O."/>
            <person name="Fletcher S.J."/>
            <person name="Hayward A."/>
            <person name="Shaw L.M."/>
            <person name="Masouleh A.K."/>
            <person name="Furtado A."/>
            <person name="Henry R.J."/>
            <person name="Mitter N."/>
        </authorList>
    </citation>
    <scope>NUCLEOTIDE SEQUENCE [LARGE SCALE GENOMIC DNA]</scope>
    <source>
        <strain evidence="2">cv. Hass</strain>
    </source>
</reference>
<organism evidence="1 2">
    <name type="scientific">Persea americana</name>
    <name type="common">Avocado</name>
    <dbReference type="NCBI Taxonomy" id="3435"/>
    <lineage>
        <taxon>Eukaryota</taxon>
        <taxon>Viridiplantae</taxon>
        <taxon>Streptophyta</taxon>
        <taxon>Embryophyta</taxon>
        <taxon>Tracheophyta</taxon>
        <taxon>Spermatophyta</taxon>
        <taxon>Magnoliopsida</taxon>
        <taxon>Magnoliidae</taxon>
        <taxon>Laurales</taxon>
        <taxon>Lauraceae</taxon>
        <taxon>Persea</taxon>
    </lineage>
</organism>
<gene>
    <name evidence="1" type="ORF">MRB53_016007</name>
</gene>
<evidence type="ECO:0000313" key="1">
    <source>
        <dbReference type="EMBL" id="KAJ8639313.1"/>
    </source>
</evidence>
<dbReference type="Proteomes" id="UP001234297">
    <property type="component" value="Chromosome 5"/>
</dbReference>
<sequence length="140" mass="16280">MNKAPSMTTLLFVIFLFIGAFFSVLLIDDERGDDWDQSSLVTGERVPVANEDNFVAQVNRKMQRGGELGLKLEMERASDGGRAKSPEERSVSPEMIDHGRMTIVSGRMERERREHQRWKWGNGEREREREERQGQFVFDF</sequence>
<accession>A0ACC2M1M3</accession>
<dbReference type="EMBL" id="CM056813">
    <property type="protein sequence ID" value="KAJ8639313.1"/>
    <property type="molecule type" value="Genomic_DNA"/>
</dbReference>
<name>A0ACC2M1M3_PERAE</name>
<keyword evidence="2" id="KW-1185">Reference proteome</keyword>
<protein>
    <submittedName>
        <fullName evidence="1">Uncharacterized protein</fullName>
    </submittedName>
</protein>
<evidence type="ECO:0000313" key="2">
    <source>
        <dbReference type="Proteomes" id="UP001234297"/>
    </source>
</evidence>
<proteinExistence type="predicted"/>
<comment type="caution">
    <text evidence="1">The sequence shown here is derived from an EMBL/GenBank/DDBJ whole genome shotgun (WGS) entry which is preliminary data.</text>
</comment>